<dbReference type="AlphaFoldDB" id="A0A088RN27"/>
<evidence type="ECO:0000313" key="1">
    <source>
        <dbReference type="EMBL" id="AIN97338.1"/>
    </source>
</evidence>
<evidence type="ECO:0000313" key="2">
    <source>
        <dbReference type="Proteomes" id="UP000063063"/>
    </source>
</evidence>
<dbReference type="Proteomes" id="UP000063063">
    <property type="component" value="Chromosome 18"/>
</dbReference>
<name>A0A088RN27_LEIPA</name>
<accession>A0A088RN27</accession>
<dbReference type="KEGG" id="lpan:LPMP_181580"/>
<dbReference type="RefSeq" id="XP_010697991.1">
    <property type="nucleotide sequence ID" value="XM_010699689.1"/>
</dbReference>
<dbReference type="GeneID" id="22574048"/>
<keyword evidence="2" id="KW-1185">Reference proteome</keyword>
<reference evidence="1 2" key="1">
    <citation type="journal article" date="2015" name="Sci. Rep.">
        <title>The genome of Leishmania panamensis: insights into genomics of the L. (Viannia) subgenus.</title>
        <authorList>
            <person name="Llanes A."/>
            <person name="Restrepo C.M."/>
            <person name="Vecchio G.D."/>
            <person name="Anguizola F.J."/>
            <person name="Lleonart R."/>
        </authorList>
    </citation>
    <scope>NUCLEOTIDE SEQUENCE [LARGE SCALE GENOMIC DNA]</scope>
    <source>
        <strain evidence="1 2">MHOM/PA/94/PSC-1</strain>
    </source>
</reference>
<protein>
    <submittedName>
        <fullName evidence="1">Uncharacterized protein</fullName>
    </submittedName>
</protein>
<dbReference type="OrthoDB" id="264166at2759"/>
<dbReference type="EMBL" id="CP009387">
    <property type="protein sequence ID" value="AIN97338.1"/>
    <property type="molecule type" value="Genomic_DNA"/>
</dbReference>
<proteinExistence type="predicted"/>
<dbReference type="VEuPathDB" id="TriTrypDB:LPMP_181580"/>
<dbReference type="VEuPathDB" id="TriTrypDB:LPAL13_180019000"/>
<sequence>MELTVGGKPVLLTTHKAYCEVNELQSLRAFAQYPPLCTYLTECEKNGPIPDAVVIRHLERVAHRITGAVVDLIYGGTSTARVLRLTNARPAVLLPIVAIEERRYAVLVQQAELSQGLKSVTTAMRGIVDAEGGFANDTYTSALARAGVRIADASPLSFTDFTIGNEGEPAVRFFTLTTTCNAEQAEQLRQNPDLALVELKDVFASGDAAASLAVSLVSATTE</sequence>
<dbReference type="eggNOG" id="ENOG502S8IQ">
    <property type="taxonomic scope" value="Eukaryota"/>
</dbReference>
<organism evidence="1 2">
    <name type="scientific">Leishmania panamensis</name>
    <dbReference type="NCBI Taxonomy" id="5679"/>
    <lineage>
        <taxon>Eukaryota</taxon>
        <taxon>Discoba</taxon>
        <taxon>Euglenozoa</taxon>
        <taxon>Kinetoplastea</taxon>
        <taxon>Metakinetoplastina</taxon>
        <taxon>Trypanosomatida</taxon>
        <taxon>Trypanosomatidae</taxon>
        <taxon>Leishmaniinae</taxon>
        <taxon>Leishmania</taxon>
        <taxon>Leishmania guyanensis species complex</taxon>
    </lineage>
</organism>
<gene>
    <name evidence="1" type="ORF">LPMP_181580</name>
</gene>